<dbReference type="Proteomes" id="UP000635726">
    <property type="component" value="Unassembled WGS sequence"/>
</dbReference>
<proteinExistence type="predicted"/>
<accession>A0A917UQB8</accession>
<evidence type="ECO:0000313" key="1">
    <source>
        <dbReference type="EMBL" id="GGJ75179.1"/>
    </source>
</evidence>
<organism evidence="1 2">
    <name type="scientific">Deinococcus aquiradiocola</name>
    <dbReference type="NCBI Taxonomy" id="393059"/>
    <lineage>
        <taxon>Bacteria</taxon>
        <taxon>Thermotogati</taxon>
        <taxon>Deinococcota</taxon>
        <taxon>Deinococci</taxon>
        <taxon>Deinococcales</taxon>
        <taxon>Deinococcaceae</taxon>
        <taxon>Deinococcus</taxon>
    </lineage>
</organism>
<keyword evidence="2" id="KW-1185">Reference proteome</keyword>
<evidence type="ECO:0000313" key="2">
    <source>
        <dbReference type="Proteomes" id="UP000635726"/>
    </source>
</evidence>
<dbReference type="RefSeq" id="WP_188962822.1">
    <property type="nucleotide sequence ID" value="NZ_BMOE01000005.1"/>
</dbReference>
<dbReference type="AlphaFoldDB" id="A0A917UQB8"/>
<comment type="caution">
    <text evidence="1">The sequence shown here is derived from an EMBL/GenBank/DDBJ whole genome shotgun (WGS) entry which is preliminary data.</text>
</comment>
<reference evidence="1" key="2">
    <citation type="submission" date="2020-09" db="EMBL/GenBank/DDBJ databases">
        <authorList>
            <person name="Sun Q."/>
            <person name="Ohkuma M."/>
        </authorList>
    </citation>
    <scope>NUCLEOTIDE SEQUENCE</scope>
    <source>
        <strain evidence="1">JCM 14371</strain>
    </source>
</reference>
<name>A0A917UQB8_9DEIO</name>
<protein>
    <submittedName>
        <fullName evidence="1">Uncharacterized protein</fullName>
    </submittedName>
</protein>
<sequence length="93" mass="10298">MTATHHTAAPLAPLIHARMQELGCRTPEEFAQEADLSRFMVESLLEGHDAMGLPYTPSLQALVNLSHVLQRPAHELLYLLRPDALGSVVWNSN</sequence>
<dbReference type="EMBL" id="BMOE01000005">
    <property type="protein sequence ID" value="GGJ75179.1"/>
    <property type="molecule type" value="Genomic_DNA"/>
</dbReference>
<gene>
    <name evidence="1" type="ORF">GCM10008939_19350</name>
</gene>
<reference evidence="1" key="1">
    <citation type="journal article" date="2014" name="Int. J. Syst. Evol. Microbiol.">
        <title>Complete genome sequence of Corynebacterium casei LMG S-19264T (=DSM 44701T), isolated from a smear-ripened cheese.</title>
        <authorList>
            <consortium name="US DOE Joint Genome Institute (JGI-PGF)"/>
            <person name="Walter F."/>
            <person name="Albersmeier A."/>
            <person name="Kalinowski J."/>
            <person name="Ruckert C."/>
        </authorList>
    </citation>
    <scope>NUCLEOTIDE SEQUENCE</scope>
    <source>
        <strain evidence="1">JCM 14371</strain>
    </source>
</reference>